<accession>A0A1J0VX50</accession>
<sequence>MAYFDQMSLSRRAWESAGGAVVAGALTGILLGVNLWAYIVATLVSVVGALPAGSQHRTVGGALLRGLVGGTLWSTALLIAHGVTGLPATSALPEPPVAFLPFCFLPTALVAAIVWLIANRRRASTGNALGAGAPRSRIHGGAVGSPRGRIQPERTARVRVDGETRGEVGV</sequence>
<protein>
    <submittedName>
        <fullName evidence="3">Uncharacterized protein</fullName>
    </submittedName>
</protein>
<feature type="transmembrane region" description="Helical" evidence="2">
    <location>
        <begin position="98"/>
        <end position="118"/>
    </location>
</feature>
<keyword evidence="2" id="KW-1133">Transmembrane helix</keyword>
<dbReference type="EMBL" id="CP018082">
    <property type="protein sequence ID" value="APE36656.1"/>
    <property type="molecule type" value="Genomic_DNA"/>
</dbReference>
<keyword evidence="4" id="KW-1185">Reference proteome</keyword>
<proteinExistence type="predicted"/>
<feature type="transmembrane region" description="Helical" evidence="2">
    <location>
        <begin position="20"/>
        <end position="50"/>
    </location>
</feature>
<feature type="transmembrane region" description="Helical" evidence="2">
    <location>
        <begin position="62"/>
        <end position="86"/>
    </location>
</feature>
<evidence type="ECO:0000313" key="4">
    <source>
        <dbReference type="Proteomes" id="UP000183810"/>
    </source>
</evidence>
<evidence type="ECO:0000313" key="3">
    <source>
        <dbReference type="EMBL" id="APE36656.1"/>
    </source>
</evidence>
<reference evidence="3" key="1">
    <citation type="submission" date="2016-11" db="EMBL/GenBank/DDBJ databases">
        <authorList>
            <person name="Jaros S."/>
            <person name="Januszkiewicz K."/>
            <person name="Wedrychowicz H."/>
        </authorList>
    </citation>
    <scope>NUCLEOTIDE SEQUENCE [LARGE SCALE GENOMIC DNA]</scope>
    <source>
        <strain evidence="3">Y48</strain>
    </source>
</reference>
<feature type="region of interest" description="Disordered" evidence="1">
    <location>
        <begin position="128"/>
        <end position="152"/>
    </location>
</feature>
<dbReference type="AlphaFoldDB" id="A0A1J0VX50"/>
<dbReference type="Proteomes" id="UP000183810">
    <property type="component" value="Chromosome"/>
</dbReference>
<keyword evidence="2" id="KW-0812">Transmembrane</keyword>
<dbReference type="KEGG" id="nsl:BOX37_25090"/>
<organism evidence="3 4">
    <name type="scientific">Nocardia mangyaensis</name>
    <dbReference type="NCBI Taxonomy" id="2213200"/>
    <lineage>
        <taxon>Bacteria</taxon>
        <taxon>Bacillati</taxon>
        <taxon>Actinomycetota</taxon>
        <taxon>Actinomycetes</taxon>
        <taxon>Mycobacteriales</taxon>
        <taxon>Nocardiaceae</taxon>
        <taxon>Nocardia</taxon>
    </lineage>
</organism>
<keyword evidence="2" id="KW-0472">Membrane</keyword>
<evidence type="ECO:0000256" key="2">
    <source>
        <dbReference type="SAM" id="Phobius"/>
    </source>
</evidence>
<name>A0A1J0VX50_9NOCA</name>
<gene>
    <name evidence="3" type="ORF">BOX37_25090</name>
</gene>
<evidence type="ECO:0000256" key="1">
    <source>
        <dbReference type="SAM" id="MobiDB-lite"/>
    </source>
</evidence>